<reference evidence="3 4" key="3">
    <citation type="submission" date="2020-08" db="EMBL/GenBank/DDBJ databases">
        <title>Sequencing the genomes of 1000 actinobacteria strains.</title>
        <authorList>
            <person name="Klenk H.-P."/>
        </authorList>
    </citation>
    <scope>NUCLEOTIDE SEQUENCE [LARGE SCALE GENOMIC DNA]</scope>
    <source>
        <strain evidence="3 4">DSM 44772</strain>
    </source>
</reference>
<keyword evidence="5" id="KW-1185">Reference proteome</keyword>
<protein>
    <submittedName>
        <fullName evidence="2">NAD(P)H-binding protein</fullName>
    </submittedName>
    <submittedName>
        <fullName evidence="3">Uncharacterized protein YbjT (DUF2867 family)</fullName>
    </submittedName>
</protein>
<dbReference type="PANTHER" id="PTHR43162">
    <property type="match status" value="1"/>
</dbReference>
<reference evidence="5" key="2">
    <citation type="journal article" date="2019" name="Int. J. Syst. Evol. Microbiol.">
        <title>The Global Catalogue of Microorganisms (GCM) 10K type strain sequencing project: providing services to taxonomists for standard genome sequencing and annotation.</title>
        <authorList>
            <consortium name="The Broad Institute Genomics Platform"/>
            <consortium name="The Broad Institute Genome Sequencing Center for Infectious Disease"/>
            <person name="Wu L."/>
            <person name="Ma J."/>
        </authorList>
    </citation>
    <scope>NUCLEOTIDE SEQUENCE [LARGE SCALE GENOMIC DNA]</scope>
    <source>
        <strain evidence="5">JCM 10667</strain>
    </source>
</reference>
<dbReference type="Gene3D" id="3.40.50.720">
    <property type="entry name" value="NAD(P)-binding Rossmann-like Domain"/>
    <property type="match status" value="1"/>
</dbReference>
<dbReference type="EMBL" id="BAAAHD010000093">
    <property type="protein sequence ID" value="GAA0598819.1"/>
    <property type="molecule type" value="Genomic_DNA"/>
</dbReference>
<dbReference type="EMBL" id="JACHMV010000001">
    <property type="protein sequence ID" value="MBB4774471.1"/>
    <property type="molecule type" value="Genomic_DNA"/>
</dbReference>
<dbReference type="InterPro" id="IPR051604">
    <property type="entry name" value="Ergot_Alk_Oxidoreductase"/>
</dbReference>
<dbReference type="Proteomes" id="UP000549343">
    <property type="component" value="Unassembled WGS sequence"/>
</dbReference>
<dbReference type="Gene3D" id="3.90.25.10">
    <property type="entry name" value="UDP-galactose 4-epimerase, domain 1"/>
    <property type="match status" value="1"/>
</dbReference>
<dbReference type="Pfam" id="PF13460">
    <property type="entry name" value="NAD_binding_10"/>
    <property type="match status" value="1"/>
</dbReference>
<evidence type="ECO:0000259" key="1">
    <source>
        <dbReference type="Pfam" id="PF13460"/>
    </source>
</evidence>
<gene>
    <name evidence="3" type="ORF">F4557_002889</name>
    <name evidence="2" type="ORF">GCM10009546_71030</name>
</gene>
<name>A0A7W7MX67_9ACTN</name>
<sequence length="274" mass="29500">MDKILVLAATGKTGRRVTSRLRAQGRRVRGASRSGEVRFDWTDPGTWERTVDGAQAAYVVAPDDPGPVKSFVDLATASGVRRLVLLSGRGLDHAAPDFAQGMAAAEQAVQASGAEWTILRPNQFNQNFDEDLWHAPLRSGRLALPIGETPEPFIDVEDVAATATATLTQDGHAGRLYELSGPESLTFGEAVETMARAAGRPIEYVQLTPEAYRAELLAEGASKETADALNAMFALHRAGHTTEPTDDVRQIIGRPPTTFEDYTVRTAASGTWSL</sequence>
<dbReference type="SUPFAM" id="SSF51735">
    <property type="entry name" value="NAD(P)-binding Rossmann-fold domains"/>
    <property type="match status" value="1"/>
</dbReference>
<reference evidence="2" key="4">
    <citation type="submission" date="2023-12" db="EMBL/GenBank/DDBJ databases">
        <authorList>
            <person name="Sun Q."/>
            <person name="Inoue M."/>
        </authorList>
    </citation>
    <scope>NUCLEOTIDE SEQUENCE</scope>
    <source>
        <strain evidence="2">JCM 10667</strain>
    </source>
</reference>
<feature type="domain" description="NAD(P)-binding" evidence="1">
    <location>
        <begin position="9"/>
        <end position="169"/>
    </location>
</feature>
<dbReference type="InterPro" id="IPR016040">
    <property type="entry name" value="NAD(P)-bd_dom"/>
</dbReference>
<proteinExistence type="predicted"/>
<dbReference type="Proteomes" id="UP001501427">
    <property type="component" value="Unassembled WGS sequence"/>
</dbReference>
<evidence type="ECO:0000313" key="5">
    <source>
        <dbReference type="Proteomes" id="UP001501427"/>
    </source>
</evidence>
<evidence type="ECO:0000313" key="2">
    <source>
        <dbReference type="EMBL" id="GAA0598819.1"/>
    </source>
</evidence>
<organism evidence="3 4">
    <name type="scientific">Actinomadura livida</name>
    <dbReference type="NCBI Taxonomy" id="79909"/>
    <lineage>
        <taxon>Bacteria</taxon>
        <taxon>Bacillati</taxon>
        <taxon>Actinomycetota</taxon>
        <taxon>Actinomycetes</taxon>
        <taxon>Streptosporangiales</taxon>
        <taxon>Thermomonosporaceae</taxon>
        <taxon>Actinomadura</taxon>
    </lineage>
</organism>
<dbReference type="AlphaFoldDB" id="A0A7W7MX67"/>
<dbReference type="RefSeq" id="WP_184883138.1">
    <property type="nucleotide sequence ID" value="NZ_BAAAHD010000093.1"/>
</dbReference>
<accession>A0A7W7MX67</accession>
<evidence type="ECO:0000313" key="4">
    <source>
        <dbReference type="Proteomes" id="UP000549343"/>
    </source>
</evidence>
<dbReference type="PANTHER" id="PTHR43162:SF1">
    <property type="entry name" value="PRESTALK A DIFFERENTIATION PROTEIN A"/>
    <property type="match status" value="1"/>
</dbReference>
<comment type="caution">
    <text evidence="3">The sequence shown here is derived from an EMBL/GenBank/DDBJ whole genome shotgun (WGS) entry which is preliminary data.</text>
</comment>
<dbReference type="InterPro" id="IPR036291">
    <property type="entry name" value="NAD(P)-bd_dom_sf"/>
</dbReference>
<evidence type="ECO:0000313" key="3">
    <source>
        <dbReference type="EMBL" id="MBB4774471.1"/>
    </source>
</evidence>
<reference evidence="2" key="1">
    <citation type="journal article" date="2014" name="Int. J. Syst. Evol. Microbiol.">
        <title>Complete genome of a new Firmicutes species belonging to the dominant human colonic microbiota ('Ruminococcus bicirculans') reveals two chromosomes and a selective capacity to utilize plant glucans.</title>
        <authorList>
            <consortium name="NISC Comparative Sequencing Program"/>
            <person name="Wegmann U."/>
            <person name="Louis P."/>
            <person name="Goesmann A."/>
            <person name="Henrissat B."/>
            <person name="Duncan S.H."/>
            <person name="Flint H.J."/>
        </authorList>
    </citation>
    <scope>NUCLEOTIDE SEQUENCE</scope>
    <source>
        <strain evidence="2">JCM 10667</strain>
    </source>
</reference>